<keyword evidence="3" id="KW-0862">Zinc</keyword>
<comment type="caution">
    <text evidence="4">The sequence shown here is derived from an EMBL/GenBank/DDBJ whole genome shotgun (WGS) entry which is preliminary data.</text>
</comment>
<evidence type="ECO:0000313" key="4">
    <source>
        <dbReference type="EMBL" id="KAL0297236.1"/>
    </source>
</evidence>
<dbReference type="InterPro" id="IPR008584">
    <property type="entry name" value="CXXC_Zn-binding_euk"/>
</dbReference>
<proteinExistence type="inferred from homology"/>
<evidence type="ECO:0000256" key="2">
    <source>
        <dbReference type="ARBA" id="ARBA00022723"/>
    </source>
</evidence>
<sequence length="211" mass="23341">MVNYLLMITAELENLTDLQPQGGCDDPNFSYYFKAQGHDKRHLHYACFWMIALPFYLAGEMPHSQLLLGKSAPLLTVTMLKCGNCGEVTQKETCVTLNETVPSAKGKGETNLSQKCKFCSREGTVSMITGRGRPLTQEQAEAGKYAPLMSFDCRGFEPVGFLFGSSWKAESLAGTKYNDIDLSGGEFAEYDEKGECPVMISNLRAKFDVVK</sequence>
<reference evidence="4" key="1">
    <citation type="submission" date="2020-06" db="EMBL/GenBank/DDBJ databases">
        <authorList>
            <person name="Li T."/>
            <person name="Hu X."/>
            <person name="Zhang T."/>
            <person name="Song X."/>
            <person name="Zhang H."/>
            <person name="Dai N."/>
            <person name="Sheng W."/>
            <person name="Hou X."/>
            <person name="Wei L."/>
        </authorList>
    </citation>
    <scope>NUCLEOTIDE SEQUENCE</scope>
    <source>
        <strain evidence="4">G02</strain>
        <tissue evidence="4">Leaf</tissue>
    </source>
</reference>
<dbReference type="EMBL" id="JACGWJ010000032">
    <property type="protein sequence ID" value="KAL0297236.1"/>
    <property type="molecule type" value="Genomic_DNA"/>
</dbReference>
<gene>
    <name evidence="4" type="ORF">Sradi_6775700</name>
</gene>
<dbReference type="Pfam" id="PF05907">
    <property type="entry name" value="CXXC_Zn-b_euk"/>
    <property type="match status" value="1"/>
</dbReference>
<keyword evidence="2" id="KW-0479">Metal-binding</keyword>
<dbReference type="SUPFAM" id="SSF141678">
    <property type="entry name" value="MAL13P1.257-like"/>
    <property type="match status" value="2"/>
</dbReference>
<accession>A0AAW2JUQ5</accession>
<protein>
    <submittedName>
        <fullName evidence="4">CXXC motif containing zinc binding protein</fullName>
    </submittedName>
</protein>
<dbReference type="PANTHER" id="PTHR12857:SF0">
    <property type="entry name" value="CXXC MOTIF CONTAINING ZINC BINDING PROTEIN"/>
    <property type="match status" value="1"/>
</dbReference>
<name>A0AAW2JUQ5_SESRA</name>
<reference evidence="4" key="2">
    <citation type="journal article" date="2024" name="Plant">
        <title>Genomic evolution and insights into agronomic trait innovations of Sesamum species.</title>
        <authorList>
            <person name="Miao H."/>
            <person name="Wang L."/>
            <person name="Qu L."/>
            <person name="Liu H."/>
            <person name="Sun Y."/>
            <person name="Le M."/>
            <person name="Wang Q."/>
            <person name="Wei S."/>
            <person name="Zheng Y."/>
            <person name="Lin W."/>
            <person name="Duan Y."/>
            <person name="Cao H."/>
            <person name="Xiong S."/>
            <person name="Wang X."/>
            <person name="Wei L."/>
            <person name="Li C."/>
            <person name="Ma Q."/>
            <person name="Ju M."/>
            <person name="Zhao R."/>
            <person name="Li G."/>
            <person name="Mu C."/>
            <person name="Tian Q."/>
            <person name="Mei H."/>
            <person name="Zhang T."/>
            <person name="Gao T."/>
            <person name="Zhang H."/>
        </authorList>
    </citation>
    <scope>NUCLEOTIDE SEQUENCE</scope>
    <source>
        <strain evidence="4">G02</strain>
    </source>
</reference>
<evidence type="ECO:0000256" key="3">
    <source>
        <dbReference type="ARBA" id="ARBA00022833"/>
    </source>
</evidence>
<comment type="similarity">
    <text evidence="1">Belongs to the UPF0587 family.</text>
</comment>
<dbReference type="AlphaFoldDB" id="A0AAW2JUQ5"/>
<dbReference type="GO" id="GO:0008270">
    <property type="term" value="F:zinc ion binding"/>
    <property type="evidence" value="ECO:0007669"/>
    <property type="project" value="TreeGrafter"/>
</dbReference>
<evidence type="ECO:0000256" key="1">
    <source>
        <dbReference type="ARBA" id="ARBA00007818"/>
    </source>
</evidence>
<organism evidence="4">
    <name type="scientific">Sesamum radiatum</name>
    <name type="common">Black benniseed</name>
    <dbReference type="NCBI Taxonomy" id="300843"/>
    <lineage>
        <taxon>Eukaryota</taxon>
        <taxon>Viridiplantae</taxon>
        <taxon>Streptophyta</taxon>
        <taxon>Embryophyta</taxon>
        <taxon>Tracheophyta</taxon>
        <taxon>Spermatophyta</taxon>
        <taxon>Magnoliopsida</taxon>
        <taxon>eudicotyledons</taxon>
        <taxon>Gunneridae</taxon>
        <taxon>Pentapetalae</taxon>
        <taxon>asterids</taxon>
        <taxon>lamiids</taxon>
        <taxon>Lamiales</taxon>
        <taxon>Pedaliaceae</taxon>
        <taxon>Sesamum</taxon>
    </lineage>
</organism>
<dbReference type="PANTHER" id="PTHR12857">
    <property type="entry name" value="CXXC MOTIF CONTAINING ZINC BINDING PROTEIN"/>
    <property type="match status" value="1"/>
</dbReference>